<reference evidence="2 3" key="1">
    <citation type="submission" date="2016-04" db="EMBL/GenBank/DDBJ databases">
        <title>A degradative enzymes factory behind the ericoid mycorrhizal symbiosis.</title>
        <authorList>
            <consortium name="DOE Joint Genome Institute"/>
            <person name="Martino E."/>
            <person name="Morin E."/>
            <person name="Grelet G."/>
            <person name="Kuo A."/>
            <person name="Kohler A."/>
            <person name="Daghino S."/>
            <person name="Barry K."/>
            <person name="Choi C."/>
            <person name="Cichocki N."/>
            <person name="Clum A."/>
            <person name="Copeland A."/>
            <person name="Hainaut M."/>
            <person name="Haridas S."/>
            <person name="Labutti K."/>
            <person name="Lindquist E."/>
            <person name="Lipzen A."/>
            <person name="Khouja H.-R."/>
            <person name="Murat C."/>
            <person name="Ohm R."/>
            <person name="Olson A."/>
            <person name="Spatafora J."/>
            <person name="Veneault-Fourrey C."/>
            <person name="Henrissat B."/>
            <person name="Grigoriev I."/>
            <person name="Martin F."/>
            <person name="Perotto S."/>
        </authorList>
    </citation>
    <scope>NUCLEOTIDE SEQUENCE [LARGE SCALE GENOMIC DNA]</scope>
    <source>
        <strain evidence="2 3">E</strain>
    </source>
</reference>
<feature type="transmembrane region" description="Helical" evidence="1">
    <location>
        <begin position="12"/>
        <end position="30"/>
    </location>
</feature>
<proteinExistence type="predicted"/>
<dbReference type="Proteomes" id="UP000235371">
    <property type="component" value="Unassembled WGS sequence"/>
</dbReference>
<evidence type="ECO:0000313" key="2">
    <source>
        <dbReference type="EMBL" id="PMD50960.1"/>
    </source>
</evidence>
<dbReference type="AlphaFoldDB" id="A0A2J6SJN9"/>
<protein>
    <submittedName>
        <fullName evidence="2">Uncharacterized protein</fullName>
    </submittedName>
</protein>
<organism evidence="2 3">
    <name type="scientific">Hyaloscypha bicolor E</name>
    <dbReference type="NCBI Taxonomy" id="1095630"/>
    <lineage>
        <taxon>Eukaryota</taxon>
        <taxon>Fungi</taxon>
        <taxon>Dikarya</taxon>
        <taxon>Ascomycota</taxon>
        <taxon>Pezizomycotina</taxon>
        <taxon>Leotiomycetes</taxon>
        <taxon>Helotiales</taxon>
        <taxon>Hyaloscyphaceae</taxon>
        <taxon>Hyaloscypha</taxon>
        <taxon>Hyaloscypha bicolor</taxon>
    </lineage>
</organism>
<keyword evidence="1" id="KW-0472">Membrane</keyword>
<sequence length="280" mass="31246">MSDESRGRMASMVGFCIVMIILQGLLLMIHHPKHSRSLSGQVSPAELFAGVTIFWASQRCAGWVLEGMGAILSFGLSALAPHHGERPGNHRYGGLQIADVPLSSIWDSITSLFELVLITWFLHLALTFVLDTGIPFWLELRQSPQKAAHKVDLRLKEILNILQSTFQHPFSGFLVELSERLRDENSKAKGQAIHLERRQTDYPSAGQRRLSWNIAVDEEAMDEMKETLGPPGGFGELGFNVAKDGVRFEAMGVGTSFNLMFKLREDEDAGLERETRGKQE</sequence>
<keyword evidence="1" id="KW-1133">Transmembrane helix</keyword>
<dbReference type="EMBL" id="KZ613912">
    <property type="protein sequence ID" value="PMD50960.1"/>
    <property type="molecule type" value="Genomic_DNA"/>
</dbReference>
<gene>
    <name evidence="2" type="ORF">K444DRAFT_222075</name>
</gene>
<evidence type="ECO:0000256" key="1">
    <source>
        <dbReference type="SAM" id="Phobius"/>
    </source>
</evidence>
<evidence type="ECO:0000313" key="3">
    <source>
        <dbReference type="Proteomes" id="UP000235371"/>
    </source>
</evidence>
<keyword evidence="1" id="KW-0812">Transmembrane</keyword>
<dbReference type="GeneID" id="36579235"/>
<dbReference type="RefSeq" id="XP_024727864.1">
    <property type="nucleotide sequence ID" value="XM_024871153.1"/>
</dbReference>
<accession>A0A2J6SJN9</accession>
<dbReference type="InParanoid" id="A0A2J6SJN9"/>
<dbReference type="OrthoDB" id="3552736at2759"/>
<feature type="transmembrane region" description="Helical" evidence="1">
    <location>
        <begin position="117"/>
        <end position="138"/>
    </location>
</feature>
<name>A0A2J6SJN9_9HELO</name>
<keyword evidence="3" id="KW-1185">Reference proteome</keyword>